<feature type="domain" description="B12-binding" evidence="8">
    <location>
        <begin position="13"/>
        <end position="168"/>
    </location>
</feature>
<dbReference type="InterPro" id="IPR006158">
    <property type="entry name" value="Cobalamin-bd"/>
</dbReference>
<proteinExistence type="predicted"/>
<dbReference type="SFLD" id="SFLDG01123">
    <property type="entry name" value="methyltransferase_(Class_B)"/>
    <property type="match status" value="1"/>
</dbReference>
<dbReference type="InterPro" id="IPR058240">
    <property type="entry name" value="rSAM_sf"/>
</dbReference>
<dbReference type="SFLD" id="SFLDG01082">
    <property type="entry name" value="B12-binding_domain_containing"/>
    <property type="match status" value="1"/>
</dbReference>
<dbReference type="Pfam" id="PF04055">
    <property type="entry name" value="Radical_SAM"/>
    <property type="match status" value="1"/>
</dbReference>
<dbReference type="GO" id="GO:0031419">
    <property type="term" value="F:cobalamin binding"/>
    <property type="evidence" value="ECO:0007669"/>
    <property type="project" value="InterPro"/>
</dbReference>
<keyword evidence="3" id="KW-0808">Transferase</keyword>
<dbReference type="PANTHER" id="PTHR43409:SF7">
    <property type="entry name" value="BLL1977 PROTEIN"/>
    <property type="match status" value="1"/>
</dbReference>
<dbReference type="InterPro" id="IPR007197">
    <property type="entry name" value="rSAM"/>
</dbReference>
<evidence type="ECO:0000256" key="7">
    <source>
        <dbReference type="ARBA" id="ARBA00023014"/>
    </source>
</evidence>
<evidence type="ECO:0000256" key="6">
    <source>
        <dbReference type="ARBA" id="ARBA00023004"/>
    </source>
</evidence>
<reference evidence="10 11" key="1">
    <citation type="journal article" date="2015" name="Nature">
        <title>rRNA introns, odd ribosomes, and small enigmatic genomes across a large radiation of phyla.</title>
        <authorList>
            <person name="Brown C.T."/>
            <person name="Hug L.A."/>
            <person name="Thomas B.C."/>
            <person name="Sharon I."/>
            <person name="Castelle C.J."/>
            <person name="Singh A."/>
            <person name="Wilkins M.J."/>
            <person name="Williams K.H."/>
            <person name="Banfield J.F."/>
        </authorList>
    </citation>
    <scope>NUCLEOTIDE SEQUENCE [LARGE SCALE GENOMIC DNA]</scope>
</reference>
<dbReference type="CDD" id="cd01335">
    <property type="entry name" value="Radical_SAM"/>
    <property type="match status" value="1"/>
</dbReference>
<dbReference type="PROSITE" id="PS51332">
    <property type="entry name" value="B12_BINDING"/>
    <property type="match status" value="1"/>
</dbReference>
<sequence>MRVMLIQPPVSYPGEASMAKHRLPVLPPLGLMYVAASIEVDGGHTVSITDGFAEDFRPKHQPADEYHPEPYMRYGLSDKALEAKIRRMRPDVVGVSKMFTNLTNDATNVFRITKKVDNTIITVAGGPHYTMSWKKDMENQDINFGIIQEGEIAMLRLLDYFGNDSEVEGIPGLIYRHYGTARLSAPPEFIKDLDSLPFPAHHLVPPPSYYSAIGSGHGSHSTPGDVSATIIASRGCPFKCRFCTTPILMGQGMRYRSPKNFCDEVEFLRDAYGVTSLSIEDDDFNAVQSKFLGILKEMVRRDLGVTWSPPNGMLAAGINEEAADLMVQTGCNSVSLALESGNKRVLQEIMRKPVSLSHIPKAVKWLRDRGIRVMLFLIVGSPGETKAEVMDTWNFAKKCNADWYGVHIFIPLPGTELWGECIEKGYMPKDQDLSQLKFSVANITTPWIEPAWLEDMARKINLDLNFMDNTNLREGKYEAAKRDFERVLGLYPDLQHAKDALARAVMEGGLY</sequence>
<organism evidence="10 11">
    <name type="scientific">Candidatus Gottesmanbacteria bacterium GW2011_GWB1_49_7</name>
    <dbReference type="NCBI Taxonomy" id="1618448"/>
    <lineage>
        <taxon>Bacteria</taxon>
        <taxon>Candidatus Gottesmaniibacteriota</taxon>
    </lineage>
</organism>
<comment type="cofactor">
    <cofactor evidence="1">
        <name>[4Fe-4S] cluster</name>
        <dbReference type="ChEBI" id="CHEBI:49883"/>
    </cofactor>
</comment>
<keyword evidence="7" id="KW-0411">Iron-sulfur</keyword>
<dbReference type="AlphaFoldDB" id="A0A0G1W212"/>
<dbReference type="InterPro" id="IPR034466">
    <property type="entry name" value="Methyltransferase_Class_B"/>
</dbReference>
<evidence type="ECO:0000313" key="11">
    <source>
        <dbReference type="Proteomes" id="UP000034588"/>
    </source>
</evidence>
<dbReference type="GO" id="GO:0003824">
    <property type="term" value="F:catalytic activity"/>
    <property type="evidence" value="ECO:0007669"/>
    <property type="project" value="InterPro"/>
</dbReference>
<evidence type="ECO:0000256" key="4">
    <source>
        <dbReference type="ARBA" id="ARBA00022691"/>
    </source>
</evidence>
<dbReference type="Pfam" id="PF02310">
    <property type="entry name" value="B12-binding"/>
    <property type="match status" value="1"/>
</dbReference>
<evidence type="ECO:0000256" key="5">
    <source>
        <dbReference type="ARBA" id="ARBA00022723"/>
    </source>
</evidence>
<dbReference type="Gene3D" id="3.40.50.280">
    <property type="entry name" value="Cobalamin-binding domain"/>
    <property type="match status" value="1"/>
</dbReference>
<dbReference type="CDD" id="cd02068">
    <property type="entry name" value="radical_SAM_B12_BD"/>
    <property type="match status" value="1"/>
</dbReference>
<dbReference type="PROSITE" id="PS51918">
    <property type="entry name" value="RADICAL_SAM"/>
    <property type="match status" value="1"/>
</dbReference>
<evidence type="ECO:0000256" key="2">
    <source>
        <dbReference type="ARBA" id="ARBA00022603"/>
    </source>
</evidence>
<dbReference type="InterPro" id="IPR023404">
    <property type="entry name" value="rSAM_horseshoe"/>
</dbReference>
<dbReference type="Gene3D" id="3.80.30.20">
    <property type="entry name" value="tm_1862 like domain"/>
    <property type="match status" value="1"/>
</dbReference>
<accession>A0A0G1W212</accession>
<dbReference type="InterPro" id="IPR051198">
    <property type="entry name" value="BchE-like"/>
</dbReference>
<dbReference type="InterPro" id="IPR006638">
    <property type="entry name" value="Elp3/MiaA/NifB-like_rSAM"/>
</dbReference>
<protein>
    <submittedName>
        <fullName evidence="10">Radical SAM family Fe-S protein</fullName>
    </submittedName>
</protein>
<dbReference type="GO" id="GO:0051539">
    <property type="term" value="F:4 iron, 4 sulfur cluster binding"/>
    <property type="evidence" value="ECO:0007669"/>
    <property type="project" value="UniProtKB-KW"/>
</dbReference>
<keyword evidence="4" id="KW-0949">S-adenosyl-L-methionine</keyword>
<evidence type="ECO:0000259" key="9">
    <source>
        <dbReference type="PROSITE" id="PS51918"/>
    </source>
</evidence>
<evidence type="ECO:0000259" key="8">
    <source>
        <dbReference type="PROSITE" id="PS51332"/>
    </source>
</evidence>
<evidence type="ECO:0000256" key="3">
    <source>
        <dbReference type="ARBA" id="ARBA00022679"/>
    </source>
</evidence>
<dbReference type="Proteomes" id="UP000034588">
    <property type="component" value="Unassembled WGS sequence"/>
</dbReference>
<feature type="domain" description="Radical SAM core" evidence="9">
    <location>
        <begin position="222"/>
        <end position="454"/>
    </location>
</feature>
<dbReference type="PANTHER" id="PTHR43409">
    <property type="entry name" value="ANAEROBIC MAGNESIUM-PROTOPORPHYRIN IX MONOMETHYL ESTER CYCLASE-RELATED"/>
    <property type="match status" value="1"/>
</dbReference>
<comment type="caution">
    <text evidence="10">The sequence shown here is derived from an EMBL/GenBank/DDBJ whole genome shotgun (WGS) entry which is preliminary data.</text>
</comment>
<keyword evidence="6" id="KW-0408">Iron</keyword>
<gene>
    <name evidence="10" type="ORF">UY48_C0011G0042</name>
</gene>
<evidence type="ECO:0000313" key="10">
    <source>
        <dbReference type="EMBL" id="KKW12595.1"/>
    </source>
</evidence>
<keyword evidence="2" id="KW-0489">Methyltransferase</keyword>
<keyword evidence="5" id="KW-0479">Metal-binding</keyword>
<name>A0A0G1W212_9BACT</name>
<dbReference type="GO" id="GO:0046872">
    <property type="term" value="F:metal ion binding"/>
    <property type="evidence" value="ECO:0007669"/>
    <property type="project" value="UniProtKB-KW"/>
</dbReference>
<dbReference type="SFLD" id="SFLDS00029">
    <property type="entry name" value="Radical_SAM"/>
    <property type="match status" value="1"/>
</dbReference>
<dbReference type="SUPFAM" id="SSF102114">
    <property type="entry name" value="Radical SAM enzymes"/>
    <property type="match status" value="1"/>
</dbReference>
<dbReference type="SMART" id="SM00729">
    <property type="entry name" value="Elp3"/>
    <property type="match status" value="1"/>
</dbReference>
<evidence type="ECO:0000256" key="1">
    <source>
        <dbReference type="ARBA" id="ARBA00001966"/>
    </source>
</evidence>
<dbReference type="EMBL" id="LCQD01000011">
    <property type="protein sequence ID" value="KKW12595.1"/>
    <property type="molecule type" value="Genomic_DNA"/>
</dbReference>